<accession>A0A832EDH7</accession>
<dbReference type="EMBL" id="DSTK01000023">
    <property type="protein sequence ID" value="HFK97296.1"/>
    <property type="molecule type" value="Genomic_DNA"/>
</dbReference>
<proteinExistence type="predicted"/>
<comment type="caution">
    <text evidence="1">The sequence shown here is derived from an EMBL/GenBank/DDBJ whole genome shotgun (WGS) entry which is preliminary data.</text>
</comment>
<name>A0A832EDH7_9BACT</name>
<evidence type="ECO:0000313" key="1">
    <source>
        <dbReference type="EMBL" id="HFK97296.1"/>
    </source>
</evidence>
<evidence type="ECO:0008006" key="2">
    <source>
        <dbReference type="Google" id="ProtNLM"/>
    </source>
</evidence>
<gene>
    <name evidence="1" type="ORF">ENS06_08225</name>
</gene>
<organism evidence="1">
    <name type="scientific">Desulfacinum infernum</name>
    <dbReference type="NCBI Taxonomy" id="35837"/>
    <lineage>
        <taxon>Bacteria</taxon>
        <taxon>Pseudomonadati</taxon>
        <taxon>Thermodesulfobacteriota</taxon>
        <taxon>Syntrophobacteria</taxon>
        <taxon>Syntrophobacterales</taxon>
        <taxon>Syntrophobacteraceae</taxon>
        <taxon>Desulfacinum</taxon>
    </lineage>
</organism>
<dbReference type="AlphaFoldDB" id="A0A832EDH7"/>
<protein>
    <recommendedName>
        <fullName evidence="2">Transposase (putative) YhgA-like domain-containing protein</fullName>
    </recommendedName>
</protein>
<dbReference type="PANTHER" id="PTHR34613">
    <property type="entry name" value="SLL0800 PROTEIN"/>
    <property type="match status" value="1"/>
</dbReference>
<dbReference type="PANTHER" id="PTHR34613:SF1">
    <property type="entry name" value="SLL6017 PROTEIN"/>
    <property type="match status" value="1"/>
</dbReference>
<sequence>MGSYDAAVKVILSHCRQAALEYFLGLEVVESEVVELPQETATLRRSDFPIRVRTPEGRLFIVLLEVQSRWEHDLPLRLLEYDARYRLKTGLSVLPAILLLTPSGAVVERFEDEGLRYAFRVISLAALEARDLLRTGNPCLFPFAPLMKGGVELFDEAERALTDSMPAGPDRADLLTGMALLSGLVSKELPQRLLSRRRDIMMESVAYEMIKKEGYDEGLQQGMQQGMQQGLQKGIQQGMLADAREMVLEALAERFGPVPADVEDVITTMESRRQLKELLRFALRVKNIHEFRNLLTSGL</sequence>
<reference evidence="1" key="1">
    <citation type="journal article" date="2020" name="mSystems">
        <title>Genome- and Community-Level Interaction Insights into Carbon Utilization and Element Cycling Functions of Hydrothermarchaeota in Hydrothermal Sediment.</title>
        <authorList>
            <person name="Zhou Z."/>
            <person name="Liu Y."/>
            <person name="Xu W."/>
            <person name="Pan J."/>
            <person name="Luo Z.H."/>
            <person name="Li M."/>
        </authorList>
    </citation>
    <scope>NUCLEOTIDE SEQUENCE [LARGE SCALE GENOMIC DNA]</scope>
    <source>
        <strain evidence="1">SpSt-456</strain>
    </source>
</reference>